<organism evidence="1 2">
    <name type="scientific">Pluteus cervinus</name>
    <dbReference type="NCBI Taxonomy" id="181527"/>
    <lineage>
        <taxon>Eukaryota</taxon>
        <taxon>Fungi</taxon>
        <taxon>Dikarya</taxon>
        <taxon>Basidiomycota</taxon>
        <taxon>Agaricomycotina</taxon>
        <taxon>Agaricomycetes</taxon>
        <taxon>Agaricomycetidae</taxon>
        <taxon>Agaricales</taxon>
        <taxon>Pluteineae</taxon>
        <taxon>Pluteaceae</taxon>
        <taxon>Pluteus</taxon>
    </lineage>
</organism>
<dbReference type="EMBL" id="ML208291">
    <property type="protein sequence ID" value="TFK71938.1"/>
    <property type="molecule type" value="Genomic_DNA"/>
</dbReference>
<evidence type="ECO:0000313" key="1">
    <source>
        <dbReference type="EMBL" id="TFK71938.1"/>
    </source>
</evidence>
<accession>A0ACD3B1N2</accession>
<gene>
    <name evidence="1" type="ORF">BDN72DRAFT_895191</name>
</gene>
<proteinExistence type="predicted"/>
<keyword evidence="2" id="KW-1185">Reference proteome</keyword>
<protein>
    <submittedName>
        <fullName evidence="1">Uncharacterized protein</fullName>
    </submittedName>
</protein>
<evidence type="ECO:0000313" key="2">
    <source>
        <dbReference type="Proteomes" id="UP000308600"/>
    </source>
</evidence>
<dbReference type="Proteomes" id="UP000308600">
    <property type="component" value="Unassembled WGS sequence"/>
</dbReference>
<sequence length="221" mass="24441">MQVTFGTNQSTITTGWGHNTGYFHWSDEKGGQHSICQWGCCTRDSWTDNSDSRAELDSRTAQNTSRQRDDIRTGGEDRELIEEIELTFALLHPLEKPSSSRYGVKTVTRSQMNNLNVTNTDMTWTDSSGQLFQLRTSGSSPPSFSTESPAETNHKSERIMRFDGDSTLVSTNATITNNKNNSSRGGLSFPPPPAPQNPVPTPQHPAGGQQHRVSGHNCEKE</sequence>
<name>A0ACD3B1N2_9AGAR</name>
<reference evidence="1 2" key="1">
    <citation type="journal article" date="2019" name="Nat. Ecol. Evol.">
        <title>Megaphylogeny resolves global patterns of mushroom evolution.</title>
        <authorList>
            <person name="Varga T."/>
            <person name="Krizsan K."/>
            <person name="Foldi C."/>
            <person name="Dima B."/>
            <person name="Sanchez-Garcia M."/>
            <person name="Sanchez-Ramirez S."/>
            <person name="Szollosi G.J."/>
            <person name="Szarkandi J.G."/>
            <person name="Papp V."/>
            <person name="Albert L."/>
            <person name="Andreopoulos W."/>
            <person name="Angelini C."/>
            <person name="Antonin V."/>
            <person name="Barry K.W."/>
            <person name="Bougher N.L."/>
            <person name="Buchanan P."/>
            <person name="Buyck B."/>
            <person name="Bense V."/>
            <person name="Catcheside P."/>
            <person name="Chovatia M."/>
            <person name="Cooper J."/>
            <person name="Damon W."/>
            <person name="Desjardin D."/>
            <person name="Finy P."/>
            <person name="Geml J."/>
            <person name="Haridas S."/>
            <person name="Hughes K."/>
            <person name="Justo A."/>
            <person name="Karasinski D."/>
            <person name="Kautmanova I."/>
            <person name="Kiss B."/>
            <person name="Kocsube S."/>
            <person name="Kotiranta H."/>
            <person name="LaButti K.M."/>
            <person name="Lechner B.E."/>
            <person name="Liimatainen K."/>
            <person name="Lipzen A."/>
            <person name="Lukacs Z."/>
            <person name="Mihaltcheva S."/>
            <person name="Morgado L.N."/>
            <person name="Niskanen T."/>
            <person name="Noordeloos M.E."/>
            <person name="Ohm R.A."/>
            <person name="Ortiz-Santana B."/>
            <person name="Ovrebo C."/>
            <person name="Racz N."/>
            <person name="Riley R."/>
            <person name="Savchenko A."/>
            <person name="Shiryaev A."/>
            <person name="Soop K."/>
            <person name="Spirin V."/>
            <person name="Szebenyi C."/>
            <person name="Tomsovsky M."/>
            <person name="Tulloss R.E."/>
            <person name="Uehling J."/>
            <person name="Grigoriev I.V."/>
            <person name="Vagvolgyi C."/>
            <person name="Papp T."/>
            <person name="Martin F.M."/>
            <person name="Miettinen O."/>
            <person name="Hibbett D.S."/>
            <person name="Nagy L.G."/>
        </authorList>
    </citation>
    <scope>NUCLEOTIDE SEQUENCE [LARGE SCALE GENOMIC DNA]</scope>
    <source>
        <strain evidence="1 2">NL-1719</strain>
    </source>
</reference>